<evidence type="ECO:0000313" key="2">
    <source>
        <dbReference type="Proteomes" id="UP000585638"/>
    </source>
</evidence>
<gene>
    <name evidence="1" type="ORF">BJ998_006324</name>
</gene>
<organism evidence="1 2">
    <name type="scientific">Kutzneria kofuensis</name>
    <dbReference type="NCBI Taxonomy" id="103725"/>
    <lineage>
        <taxon>Bacteria</taxon>
        <taxon>Bacillati</taxon>
        <taxon>Actinomycetota</taxon>
        <taxon>Actinomycetes</taxon>
        <taxon>Pseudonocardiales</taxon>
        <taxon>Pseudonocardiaceae</taxon>
        <taxon>Kutzneria</taxon>
    </lineage>
</organism>
<comment type="caution">
    <text evidence="1">The sequence shown here is derived from an EMBL/GenBank/DDBJ whole genome shotgun (WGS) entry which is preliminary data.</text>
</comment>
<protein>
    <recommendedName>
        <fullName evidence="3">Zinc-binding alcohol dehydrogenase family protein</fullName>
    </recommendedName>
</protein>
<accession>A0A7W9KMP8</accession>
<dbReference type="RefSeq" id="WP_184866959.1">
    <property type="nucleotide sequence ID" value="NZ_JACHIR010000001.1"/>
</dbReference>
<dbReference type="EMBL" id="JACHIR010000001">
    <property type="protein sequence ID" value="MBB5895128.1"/>
    <property type="molecule type" value="Genomic_DNA"/>
</dbReference>
<dbReference type="AlphaFoldDB" id="A0A7W9KMP8"/>
<keyword evidence="2" id="KW-1185">Reference proteome</keyword>
<dbReference type="Proteomes" id="UP000585638">
    <property type="component" value="Unassembled WGS sequence"/>
</dbReference>
<sequence length="53" mass="5552">MPLAGQTAEQALDLLGVRDGQTLLMTDAVPAEHAVEAHRRADAGVPGKLVLTF</sequence>
<proteinExistence type="predicted"/>
<evidence type="ECO:0008006" key="3">
    <source>
        <dbReference type="Google" id="ProtNLM"/>
    </source>
</evidence>
<name>A0A7W9KMP8_9PSEU</name>
<evidence type="ECO:0000313" key="1">
    <source>
        <dbReference type="EMBL" id="MBB5895128.1"/>
    </source>
</evidence>
<reference evidence="1 2" key="1">
    <citation type="submission" date="2020-08" db="EMBL/GenBank/DDBJ databases">
        <title>Sequencing the genomes of 1000 actinobacteria strains.</title>
        <authorList>
            <person name="Klenk H.-P."/>
        </authorList>
    </citation>
    <scope>NUCLEOTIDE SEQUENCE [LARGE SCALE GENOMIC DNA]</scope>
    <source>
        <strain evidence="1 2">DSM 43851</strain>
    </source>
</reference>